<keyword evidence="2" id="KW-1185">Reference proteome</keyword>
<dbReference type="EMBL" id="RBNI01003710">
    <property type="protein sequence ID" value="RUP48100.1"/>
    <property type="molecule type" value="Genomic_DNA"/>
</dbReference>
<comment type="caution">
    <text evidence="1">The sequence shown here is derived from an EMBL/GenBank/DDBJ whole genome shotgun (WGS) entry which is preliminary data.</text>
</comment>
<gene>
    <name evidence="1" type="ORF">BC936DRAFT_144961</name>
</gene>
<dbReference type="OrthoDB" id="191270at2759"/>
<protein>
    <recommendedName>
        <fullName evidence="3">Amidohydrolase-related domain-containing protein</fullName>
    </recommendedName>
</protein>
<proteinExistence type="predicted"/>
<sequence length="112" mass="12382">MADTLANKLDGLSLDQLAPSSTTTDNATDDSTAHNAGRKFLKIDLHTHILPKHWPNLEKKYGYGGWVQMEHHEPVSRPRVGNASGAYYGTGTSYQFSTPTVCCTMAFRVRRA</sequence>
<organism evidence="1 2">
    <name type="scientific">Jimgerdemannia flammicorona</name>
    <dbReference type="NCBI Taxonomy" id="994334"/>
    <lineage>
        <taxon>Eukaryota</taxon>
        <taxon>Fungi</taxon>
        <taxon>Fungi incertae sedis</taxon>
        <taxon>Mucoromycota</taxon>
        <taxon>Mucoromycotina</taxon>
        <taxon>Endogonomycetes</taxon>
        <taxon>Endogonales</taxon>
        <taxon>Endogonaceae</taxon>
        <taxon>Jimgerdemannia</taxon>
    </lineage>
</organism>
<accession>A0A433DB91</accession>
<dbReference type="AlphaFoldDB" id="A0A433DB91"/>
<dbReference type="Proteomes" id="UP000268093">
    <property type="component" value="Unassembled WGS sequence"/>
</dbReference>
<evidence type="ECO:0000313" key="1">
    <source>
        <dbReference type="EMBL" id="RUP48100.1"/>
    </source>
</evidence>
<name>A0A433DB91_9FUNG</name>
<evidence type="ECO:0008006" key="3">
    <source>
        <dbReference type="Google" id="ProtNLM"/>
    </source>
</evidence>
<evidence type="ECO:0000313" key="2">
    <source>
        <dbReference type="Proteomes" id="UP000268093"/>
    </source>
</evidence>
<reference evidence="1 2" key="1">
    <citation type="journal article" date="2018" name="New Phytol.">
        <title>Phylogenomics of Endogonaceae and evolution of mycorrhizas within Mucoromycota.</title>
        <authorList>
            <person name="Chang Y."/>
            <person name="Desiro A."/>
            <person name="Na H."/>
            <person name="Sandor L."/>
            <person name="Lipzen A."/>
            <person name="Clum A."/>
            <person name="Barry K."/>
            <person name="Grigoriev I.V."/>
            <person name="Martin F.M."/>
            <person name="Stajich J.E."/>
            <person name="Smith M.E."/>
            <person name="Bonito G."/>
            <person name="Spatafora J.W."/>
        </authorList>
    </citation>
    <scope>NUCLEOTIDE SEQUENCE [LARGE SCALE GENOMIC DNA]</scope>
    <source>
        <strain evidence="1 2">GMNB39</strain>
    </source>
</reference>